<dbReference type="HOGENOM" id="CLU_043335_2_0_10"/>
<feature type="domain" description="Endonuclease/exonuclease/phosphatase" evidence="4">
    <location>
        <begin position="27"/>
        <end position="260"/>
    </location>
</feature>
<keyword evidence="3" id="KW-0378">Hydrolase</keyword>
<dbReference type="RefSeq" id="WP_014033886.1">
    <property type="nucleotide sequence ID" value="NC_015945.1"/>
</dbReference>
<dbReference type="STRING" id="886377.Murru_2569"/>
<evidence type="ECO:0000256" key="2">
    <source>
        <dbReference type="ARBA" id="ARBA00022722"/>
    </source>
</evidence>
<dbReference type="InterPro" id="IPR016202">
    <property type="entry name" value="DNase_I"/>
</dbReference>
<dbReference type="GO" id="GO:0004519">
    <property type="term" value="F:endonuclease activity"/>
    <property type="evidence" value="ECO:0007669"/>
    <property type="project" value="UniProtKB-KW"/>
</dbReference>
<evidence type="ECO:0000256" key="1">
    <source>
        <dbReference type="ARBA" id="ARBA00007359"/>
    </source>
</evidence>
<dbReference type="Gene3D" id="3.60.10.10">
    <property type="entry name" value="Endonuclease/exonuclease/phosphatase"/>
    <property type="match status" value="1"/>
</dbReference>
<evidence type="ECO:0000313" key="5">
    <source>
        <dbReference type="EMBL" id="AEM71605.1"/>
    </source>
</evidence>
<evidence type="ECO:0000259" key="4">
    <source>
        <dbReference type="Pfam" id="PF03372"/>
    </source>
</evidence>
<dbReference type="GO" id="GO:0016787">
    <property type="term" value="F:hydrolase activity"/>
    <property type="evidence" value="ECO:0007669"/>
    <property type="project" value="UniProtKB-KW"/>
</dbReference>
<accession>G2PQ99</accession>
<keyword evidence="5" id="KW-0255">Endonuclease</keyword>
<dbReference type="KEGG" id="mrs:Murru_2569"/>
<dbReference type="eggNOG" id="COG3021">
    <property type="taxonomic scope" value="Bacteria"/>
</dbReference>
<evidence type="ECO:0000313" key="6">
    <source>
        <dbReference type="Proteomes" id="UP000008908"/>
    </source>
</evidence>
<reference evidence="5 6" key="2">
    <citation type="journal article" date="2012" name="Stand. Genomic Sci.">
        <title>Complete genome sequence of the facultatively anaerobic, appendaged bacterium Muricauda ruestringensis type strain (B1(T)).</title>
        <authorList>
            <person name="Huntemann M."/>
            <person name="Teshima H."/>
            <person name="Lapidus A."/>
            <person name="Nolan M."/>
            <person name="Lucas S."/>
            <person name="Hammon N."/>
            <person name="Deshpande S."/>
            <person name="Cheng J.F."/>
            <person name="Tapia R."/>
            <person name="Goodwin L.A."/>
            <person name="Pitluck S."/>
            <person name="Liolios K."/>
            <person name="Pagani I."/>
            <person name="Ivanova N."/>
            <person name="Mavromatis K."/>
            <person name="Mikhailova N."/>
            <person name="Pati A."/>
            <person name="Chen A."/>
            <person name="Palaniappan K."/>
            <person name="Land M."/>
            <person name="Hauser L."/>
            <person name="Pan C."/>
            <person name="Brambilla E.M."/>
            <person name="Rohde M."/>
            <person name="Spring S."/>
            <person name="Goker M."/>
            <person name="Detter J.C."/>
            <person name="Bristow J."/>
            <person name="Eisen J.A."/>
            <person name="Markowitz V."/>
            <person name="Hugenholtz P."/>
            <person name="Kyrpides N.C."/>
            <person name="Klenk H.P."/>
            <person name="Woyke T."/>
        </authorList>
    </citation>
    <scope>NUCLEOTIDE SEQUENCE [LARGE SCALE GENOMIC DNA]</scope>
    <source>
        <strain evidence="6">DSM 13258 / LMG 19739 / B1</strain>
    </source>
</reference>
<dbReference type="EMBL" id="CP002999">
    <property type="protein sequence ID" value="AEM71605.1"/>
    <property type="molecule type" value="Genomic_DNA"/>
</dbReference>
<organism evidence="5 6">
    <name type="scientific">Allomuricauda ruestringensis (strain DSM 13258 / CIP 107369 / LMG 19739 / B1)</name>
    <name type="common">Muricauda ruestringensis</name>
    <dbReference type="NCBI Taxonomy" id="886377"/>
    <lineage>
        <taxon>Bacteria</taxon>
        <taxon>Pseudomonadati</taxon>
        <taxon>Bacteroidota</taxon>
        <taxon>Flavobacteriia</taxon>
        <taxon>Flavobacteriales</taxon>
        <taxon>Flavobacteriaceae</taxon>
        <taxon>Flagellimonas</taxon>
    </lineage>
</organism>
<name>G2PQ99_ALLRU</name>
<dbReference type="PANTHER" id="PTHR11371:SF31">
    <property type="entry name" value="EXTRACELLULAR NUCLEASE"/>
    <property type="match status" value="1"/>
</dbReference>
<dbReference type="CDD" id="cd10283">
    <property type="entry name" value="MnuA_DNase1-like"/>
    <property type="match status" value="1"/>
</dbReference>
<dbReference type="Proteomes" id="UP000008908">
    <property type="component" value="Chromosome"/>
</dbReference>
<dbReference type="InterPro" id="IPR005135">
    <property type="entry name" value="Endo/exonuclease/phosphatase"/>
</dbReference>
<sequence length="270" mass="31346">MIRRLALVVLIFFHFLAFSQSDEISLVSWNIKDFGRTKNTEELNQIAEIVRDTDILAIQEVVAGYGGAQAVAKLSDILNRKGSKWDYVISDPTNSPKYVSERYAFIWKTSRIKIKNRGWLISELATQIDREPFLLHFYIEGKPFTVVNFHSRPYNKDPESEIRALSTYVTDSLKTPLIIAGDFNVDEKMPVFNSLKKSGYQTAITNQKTTLKWSCERTDYLNHPIDNIFYSKNIQKLEGKVIDFVRYCDELEKARKLSDHLPVFIKFRMN</sequence>
<dbReference type="GO" id="GO:0004536">
    <property type="term" value="F:DNA nuclease activity"/>
    <property type="evidence" value="ECO:0007669"/>
    <property type="project" value="InterPro"/>
</dbReference>
<protein>
    <submittedName>
        <fullName evidence="5">Endonuclease/exonuclease/phosphatase</fullName>
    </submittedName>
</protein>
<dbReference type="GO" id="GO:0006308">
    <property type="term" value="P:DNA catabolic process"/>
    <property type="evidence" value="ECO:0007669"/>
    <property type="project" value="InterPro"/>
</dbReference>
<proteinExistence type="inferred from homology"/>
<evidence type="ECO:0000256" key="3">
    <source>
        <dbReference type="ARBA" id="ARBA00022801"/>
    </source>
</evidence>
<gene>
    <name evidence="5" type="ordered locus">Murru_2569</name>
</gene>
<dbReference type="SUPFAM" id="SSF56219">
    <property type="entry name" value="DNase I-like"/>
    <property type="match status" value="1"/>
</dbReference>
<reference evidence="6" key="1">
    <citation type="submission" date="2011-08" db="EMBL/GenBank/DDBJ databases">
        <title>The complete genome of Muricauda ruestringensis DSM 13258.</title>
        <authorList>
            <person name="Lucas S."/>
            <person name="Han J."/>
            <person name="Lapidus A."/>
            <person name="Bruce D."/>
            <person name="Goodwin L."/>
            <person name="Pitluck S."/>
            <person name="Peters L."/>
            <person name="Kyrpides N."/>
            <person name="Mavromatis K."/>
            <person name="Ivanova N."/>
            <person name="Ovchinnikova G."/>
            <person name="Teshima H."/>
            <person name="Detter J.C."/>
            <person name="Tapia R."/>
            <person name="Han C."/>
            <person name="Land M."/>
            <person name="Hauser L."/>
            <person name="Markowitz V."/>
            <person name="Cheng J.-F."/>
            <person name="Hugenholtz P."/>
            <person name="Woyke T."/>
            <person name="Wu D."/>
            <person name="Spring S."/>
            <person name="Schroeder M."/>
            <person name="Brambilla E."/>
            <person name="Klenk H.-P."/>
            <person name="Eisen J.A."/>
        </authorList>
    </citation>
    <scope>NUCLEOTIDE SEQUENCE [LARGE SCALE GENOMIC DNA]</scope>
    <source>
        <strain evidence="6">DSM 13258 / LMG 19739 / B1</strain>
    </source>
</reference>
<comment type="similarity">
    <text evidence="1">Belongs to the DNase I family.</text>
</comment>
<keyword evidence="6" id="KW-1185">Reference proteome</keyword>
<dbReference type="Pfam" id="PF03372">
    <property type="entry name" value="Exo_endo_phos"/>
    <property type="match status" value="1"/>
</dbReference>
<dbReference type="SMART" id="SM00476">
    <property type="entry name" value="DNaseIc"/>
    <property type="match status" value="1"/>
</dbReference>
<keyword evidence="2" id="KW-0540">Nuclease</keyword>
<dbReference type="PANTHER" id="PTHR11371">
    <property type="entry name" value="DEOXYRIBONUCLEASE"/>
    <property type="match status" value="1"/>
</dbReference>
<dbReference type="InterPro" id="IPR036691">
    <property type="entry name" value="Endo/exonu/phosph_ase_sf"/>
</dbReference>
<dbReference type="AlphaFoldDB" id="G2PQ99"/>